<dbReference type="EMBL" id="GGFL01010859">
    <property type="protein sequence ID" value="MBW75037.1"/>
    <property type="molecule type" value="Transcribed_RNA"/>
</dbReference>
<sequence>MRSPRSGEMWSATTSWLVVSAGTAALHLLRLPPNGGSPFPALRCRSFFRCSICLIIGTMSKYLASSSSSSRSGKSSATSSFELRIKFSIWRNMPPSRSMK</sequence>
<accession>A0A2M4DBU4</accession>
<organism evidence="1">
    <name type="scientific">Anopheles darlingi</name>
    <name type="common">Mosquito</name>
    <dbReference type="NCBI Taxonomy" id="43151"/>
    <lineage>
        <taxon>Eukaryota</taxon>
        <taxon>Metazoa</taxon>
        <taxon>Ecdysozoa</taxon>
        <taxon>Arthropoda</taxon>
        <taxon>Hexapoda</taxon>
        <taxon>Insecta</taxon>
        <taxon>Pterygota</taxon>
        <taxon>Neoptera</taxon>
        <taxon>Endopterygota</taxon>
        <taxon>Diptera</taxon>
        <taxon>Nematocera</taxon>
        <taxon>Culicoidea</taxon>
        <taxon>Culicidae</taxon>
        <taxon>Anophelinae</taxon>
        <taxon>Anopheles</taxon>
    </lineage>
</organism>
<name>A0A2M4DBU4_ANODA</name>
<protein>
    <submittedName>
        <fullName evidence="1">Putative secreted protein</fullName>
    </submittedName>
</protein>
<dbReference type="AlphaFoldDB" id="A0A2M4DBU4"/>
<reference evidence="1" key="1">
    <citation type="submission" date="2018-01" db="EMBL/GenBank/DDBJ databases">
        <title>An insight into the sialome of Amazonian anophelines.</title>
        <authorList>
            <person name="Ribeiro J.M."/>
            <person name="Scarpassa V."/>
            <person name="Calvo E."/>
        </authorList>
    </citation>
    <scope>NUCLEOTIDE SEQUENCE</scope>
</reference>
<proteinExistence type="predicted"/>
<evidence type="ECO:0000313" key="1">
    <source>
        <dbReference type="EMBL" id="MBW75037.1"/>
    </source>
</evidence>